<dbReference type="EMBL" id="CYKH01000790">
    <property type="protein sequence ID" value="CUG40494.1"/>
    <property type="molecule type" value="Genomic_DNA"/>
</dbReference>
<dbReference type="VEuPathDB" id="TriTrypDB:BSAL_78950"/>
<feature type="non-terminal residue" evidence="2">
    <location>
        <position position="754"/>
    </location>
</feature>
<name>A0A0S4J0L9_BODSA</name>
<dbReference type="Proteomes" id="UP000051952">
    <property type="component" value="Unassembled WGS sequence"/>
</dbReference>
<sequence>MRRLCCGLLRPLGVVVIPVRYCGVAANKSDITDLSTNTSNKKRQALEDAVASYLTKKGSDDGFVPQLKENGCVRGNVFATLHEHQLQLNDMQRFLGKVYDTTRPLHQGVPLQMSATVQRYVRRHVRDREREQITAYTKRDGSSVERRPTSLLCSCGSTGSGKSTMLLHTTVEGVIQLECNVSSTHVRWRGEAKRHLYRPLGFVVTFSEPADNNNSSRLTESQPRFPVLTEIALRMAYSVLDHTHRTTNKPTTNVGTYEHFTSIILKYCDLDKDMQNFECIIAALRRVLHWKGPMFIAIDDFDLACSAVKNELCRGNEFRPCPAGKLDDDVPGHQSRAVAESLENVCVQLLDNALPLMYENGEKDKVCEIYIAVSVSKAADLAALSTCFGRPLIFQPLTMLSVKAAAKLLTTKPKVYSTELHELFVRIFIGHRDVSGITRQHQIMFLVHVALSTFTPGLLSECMSQPQKDRFFSEGYFDKTFGNAEAHLMLLPPNVATLNACFRTVKLIVGVSEVNVFDEIYASEHRVFALAPALADSCKMTDTLTDGLDQPPDPRRNPWCPTRVVVSPKFLRCLDASWPDGEGDSTRTYVRAFASTLERYTRLATALVQVGSKLIAYAGVPRRNKRHERVCRQLIDRWKDSTMDAFEQLTFRALCLHISSVLETGDTTVAELLRRVSSGVPLCDKNCIDTKVALGPVESVTARNFPSFFADAFSLCDSQLANDNLLCSNMLKALDALKDDDDLRAAVADLTAMN</sequence>
<organism evidence="2 3">
    <name type="scientific">Bodo saltans</name>
    <name type="common">Flagellated protozoan</name>
    <dbReference type="NCBI Taxonomy" id="75058"/>
    <lineage>
        <taxon>Eukaryota</taxon>
        <taxon>Discoba</taxon>
        <taxon>Euglenozoa</taxon>
        <taxon>Kinetoplastea</taxon>
        <taxon>Metakinetoplastina</taxon>
        <taxon>Eubodonida</taxon>
        <taxon>Bodonidae</taxon>
        <taxon>Bodo</taxon>
    </lineage>
</organism>
<feature type="signal peptide" evidence="1">
    <location>
        <begin position="1"/>
        <end position="26"/>
    </location>
</feature>
<accession>A0A0S4J0L9</accession>
<gene>
    <name evidence="2" type="ORF">BSAL_78950</name>
</gene>
<keyword evidence="1" id="KW-0732">Signal</keyword>
<evidence type="ECO:0000256" key="1">
    <source>
        <dbReference type="SAM" id="SignalP"/>
    </source>
</evidence>
<protein>
    <submittedName>
        <fullName evidence="2">Multi-copy leucine-rich repeat protein, putative</fullName>
    </submittedName>
</protein>
<keyword evidence="3" id="KW-1185">Reference proteome</keyword>
<reference evidence="3" key="1">
    <citation type="submission" date="2015-09" db="EMBL/GenBank/DDBJ databases">
        <authorList>
            <consortium name="Pathogen Informatics"/>
        </authorList>
    </citation>
    <scope>NUCLEOTIDE SEQUENCE [LARGE SCALE GENOMIC DNA]</scope>
    <source>
        <strain evidence="3">Lake Konstanz</strain>
    </source>
</reference>
<proteinExistence type="predicted"/>
<evidence type="ECO:0000313" key="3">
    <source>
        <dbReference type="Proteomes" id="UP000051952"/>
    </source>
</evidence>
<dbReference type="AlphaFoldDB" id="A0A0S4J0L9"/>
<feature type="chain" id="PRO_5006621746" evidence="1">
    <location>
        <begin position="27"/>
        <end position="754"/>
    </location>
</feature>
<evidence type="ECO:0000313" key="2">
    <source>
        <dbReference type="EMBL" id="CUG40494.1"/>
    </source>
</evidence>